<gene>
    <name evidence="2" type="ORF">MEDL_2508</name>
</gene>
<dbReference type="OrthoDB" id="10057469at2759"/>
<evidence type="ECO:0000313" key="3">
    <source>
        <dbReference type="Proteomes" id="UP000683360"/>
    </source>
</evidence>
<evidence type="ECO:0000313" key="2">
    <source>
        <dbReference type="EMBL" id="CAG2186986.1"/>
    </source>
</evidence>
<feature type="compositionally biased region" description="Basic and acidic residues" evidence="1">
    <location>
        <begin position="60"/>
        <end position="72"/>
    </location>
</feature>
<keyword evidence="3" id="KW-1185">Reference proteome</keyword>
<protein>
    <submittedName>
        <fullName evidence="2">Uncharacterized protein</fullName>
    </submittedName>
</protein>
<feature type="compositionally biased region" description="Basic and acidic residues" evidence="1">
    <location>
        <begin position="23"/>
        <end position="37"/>
    </location>
</feature>
<accession>A0A8S3PWE3</accession>
<evidence type="ECO:0000256" key="1">
    <source>
        <dbReference type="SAM" id="MobiDB-lite"/>
    </source>
</evidence>
<dbReference type="Gene3D" id="6.10.280.30">
    <property type="match status" value="1"/>
</dbReference>
<feature type="compositionally biased region" description="Basic and acidic residues" evidence="1">
    <location>
        <begin position="247"/>
        <end position="282"/>
    </location>
</feature>
<dbReference type="AlphaFoldDB" id="A0A8S3PWE3"/>
<dbReference type="PROSITE" id="PS51663">
    <property type="entry name" value="STATHMIN_3"/>
    <property type="match status" value="1"/>
</dbReference>
<comment type="caution">
    <text evidence="2">The sequence shown here is derived from an EMBL/GenBank/DDBJ whole genome shotgun (WGS) entry which is preliminary data.</text>
</comment>
<feature type="region of interest" description="Disordered" evidence="1">
    <location>
        <begin position="204"/>
        <end position="223"/>
    </location>
</feature>
<sequence length="311" mass="35779">MGCKQSKLAGRIQPVGPASVKTDNSKRNGREFDVDHKSGKKIRKSKSQNSKQFGSSVSLDDDRSIADSEDRGFSATSKFSKKSGDSGLEADYAFVITEDSDPDKVQQIEQEFCGNENLELALNGTPCPVRTSAKDRERMEEAMILQSLREEGLITKQQKASTNYATFEIVAADTTGEIRPPPRLEKLERRRKKKKILTEEEIKEKLEKAERRKRKKEEERLNKIKDLEKSNTNNCLELFMVAQKQKEETVNKKLDTAAENKEKKLREMREKQLERERRAERVRQRKQLALLEKQGLMEEDSNIPRGNELEF</sequence>
<feature type="region of interest" description="Disordered" evidence="1">
    <location>
        <begin position="1"/>
        <end position="85"/>
    </location>
</feature>
<dbReference type="EMBL" id="CAJPWZ010000151">
    <property type="protein sequence ID" value="CAG2186986.1"/>
    <property type="molecule type" value="Genomic_DNA"/>
</dbReference>
<feature type="compositionally biased region" description="Polar residues" evidence="1">
    <location>
        <begin position="47"/>
        <end position="58"/>
    </location>
</feature>
<dbReference type="Proteomes" id="UP000683360">
    <property type="component" value="Unassembled WGS sequence"/>
</dbReference>
<dbReference type="InterPro" id="IPR000956">
    <property type="entry name" value="Stathmin_fam"/>
</dbReference>
<feature type="region of interest" description="Disordered" evidence="1">
    <location>
        <begin position="247"/>
        <end position="311"/>
    </location>
</feature>
<reference evidence="2" key="1">
    <citation type="submission" date="2021-03" db="EMBL/GenBank/DDBJ databases">
        <authorList>
            <person name="Bekaert M."/>
        </authorList>
    </citation>
    <scope>NUCLEOTIDE SEQUENCE</scope>
</reference>
<proteinExistence type="predicted"/>
<dbReference type="GO" id="GO:0031110">
    <property type="term" value="P:regulation of microtubule polymerization or depolymerization"/>
    <property type="evidence" value="ECO:0007669"/>
    <property type="project" value="InterPro"/>
</dbReference>
<organism evidence="2 3">
    <name type="scientific">Mytilus edulis</name>
    <name type="common">Blue mussel</name>
    <dbReference type="NCBI Taxonomy" id="6550"/>
    <lineage>
        <taxon>Eukaryota</taxon>
        <taxon>Metazoa</taxon>
        <taxon>Spiralia</taxon>
        <taxon>Lophotrochozoa</taxon>
        <taxon>Mollusca</taxon>
        <taxon>Bivalvia</taxon>
        <taxon>Autobranchia</taxon>
        <taxon>Pteriomorphia</taxon>
        <taxon>Mytilida</taxon>
        <taxon>Mytiloidea</taxon>
        <taxon>Mytilidae</taxon>
        <taxon>Mytilinae</taxon>
        <taxon>Mytilus</taxon>
    </lineage>
</organism>
<name>A0A8S3PWE3_MYTED</name>